<proteinExistence type="predicted"/>
<dbReference type="Proteomes" id="UP001596253">
    <property type="component" value="Unassembled WGS sequence"/>
</dbReference>
<reference evidence="2" key="1">
    <citation type="journal article" date="2019" name="Int. J. Syst. Evol. Microbiol.">
        <title>The Global Catalogue of Microorganisms (GCM) 10K type strain sequencing project: providing services to taxonomists for standard genome sequencing and annotation.</title>
        <authorList>
            <consortium name="The Broad Institute Genomics Platform"/>
            <consortium name="The Broad Institute Genome Sequencing Center for Infectious Disease"/>
            <person name="Wu L."/>
            <person name="Ma J."/>
        </authorList>
    </citation>
    <scope>NUCLEOTIDE SEQUENCE [LARGE SCALE GENOMIC DNA]</scope>
    <source>
        <strain evidence="2">CCM 8932</strain>
    </source>
</reference>
<evidence type="ECO:0000313" key="1">
    <source>
        <dbReference type="EMBL" id="MFC6164736.1"/>
    </source>
</evidence>
<evidence type="ECO:0000313" key="2">
    <source>
        <dbReference type="Proteomes" id="UP001596253"/>
    </source>
</evidence>
<comment type="caution">
    <text evidence="1">The sequence shown here is derived from an EMBL/GenBank/DDBJ whole genome shotgun (WGS) entry which is preliminary data.</text>
</comment>
<dbReference type="RefSeq" id="WP_137640548.1">
    <property type="nucleotide sequence ID" value="NZ_BJDK01000022.1"/>
</dbReference>
<name>A0ABW1R7R0_9LACO</name>
<sequence>MINKRGLTQQQAPQLAELGVAIALDLVTGLKLTFASGDQVALTGRAVIGLTIVPARNATDPLALVGFDLRLALANLSSRTRQRLIATNDITGLTVVTVHQVTRYQVWWSPVTTDFRANANQVVEQAAGHLRLMAQWPRQFEWSAILPVALQTSHLTTMARALADGKAESLDYTTYLSRQLTTMQQMPTGAATASSLRVVARLVAGQVEWDPIIYEPTGDEHVFGGIEYLSYPEILAMPVQIATTGDFWAGMAALLWEISFYGIDPADRQAGRDELDAALAESRAFRADPAKLTQFLAQLKADPATIAEYQPLATGRVVDVDDWLPAGTTVLDQDPALMAAFQAEFGAQYAAFIPKTDDSAS</sequence>
<accession>A0ABW1R7R0</accession>
<organism evidence="1 2">
    <name type="scientific">Lactiplantibacillus dongliensis</name>
    <dbReference type="NCBI Taxonomy" id="2559919"/>
    <lineage>
        <taxon>Bacteria</taxon>
        <taxon>Bacillati</taxon>
        <taxon>Bacillota</taxon>
        <taxon>Bacilli</taxon>
        <taxon>Lactobacillales</taxon>
        <taxon>Lactobacillaceae</taxon>
        <taxon>Lactiplantibacillus</taxon>
    </lineage>
</organism>
<gene>
    <name evidence="1" type="ORF">ACFP3T_08660</name>
</gene>
<keyword evidence="2" id="KW-1185">Reference proteome</keyword>
<dbReference type="EMBL" id="JBHSSD010000037">
    <property type="protein sequence ID" value="MFC6164736.1"/>
    <property type="molecule type" value="Genomic_DNA"/>
</dbReference>
<protein>
    <submittedName>
        <fullName evidence="1">Uncharacterized protein</fullName>
    </submittedName>
</protein>